<dbReference type="EMBL" id="JACXVP010000006">
    <property type="protein sequence ID" value="KAG5600367.1"/>
    <property type="molecule type" value="Genomic_DNA"/>
</dbReference>
<dbReference type="PANTHER" id="PTHR33233">
    <property type="entry name" value="ENDONUCLEASE/EXONUCLEASE/PHOSPHATASE"/>
    <property type="match status" value="1"/>
</dbReference>
<evidence type="ECO:0000313" key="3">
    <source>
        <dbReference type="Proteomes" id="UP000824120"/>
    </source>
</evidence>
<protein>
    <recommendedName>
        <fullName evidence="1">DUF4283 domain-containing protein</fullName>
    </recommendedName>
</protein>
<dbReference type="Proteomes" id="UP000824120">
    <property type="component" value="Chromosome 6"/>
</dbReference>
<comment type="caution">
    <text evidence="2">The sequence shown here is derived from an EMBL/GenBank/DDBJ whole genome shotgun (WGS) entry which is preliminary data.</text>
</comment>
<dbReference type="InterPro" id="IPR025558">
    <property type="entry name" value="DUF4283"/>
</dbReference>
<proteinExistence type="predicted"/>
<dbReference type="PANTHER" id="PTHR33233:SF17">
    <property type="entry name" value="DUF4283 DOMAIN-CONTAINING PROTEIN"/>
    <property type="match status" value="1"/>
</dbReference>
<evidence type="ECO:0000259" key="1">
    <source>
        <dbReference type="Pfam" id="PF14111"/>
    </source>
</evidence>
<gene>
    <name evidence="2" type="ORF">H5410_031737</name>
</gene>
<sequence>MYVVGVDPTIGSIERFIARRWSMVKKPKIYYLNEGYFVVRFGSLDNRNKALYVGPLLMNNIPIIIKTWTPEFDFAKEALKTKTIPLGKNSLTYLSIVGLWTP</sequence>
<reference evidence="2 3" key="1">
    <citation type="submission" date="2020-09" db="EMBL/GenBank/DDBJ databases">
        <title>De no assembly of potato wild relative species, Solanum commersonii.</title>
        <authorList>
            <person name="Cho K."/>
        </authorList>
    </citation>
    <scope>NUCLEOTIDE SEQUENCE [LARGE SCALE GENOMIC DNA]</scope>
    <source>
        <strain evidence="2">LZ3.2</strain>
        <tissue evidence="2">Leaf</tissue>
    </source>
</reference>
<evidence type="ECO:0000313" key="2">
    <source>
        <dbReference type="EMBL" id="KAG5600367.1"/>
    </source>
</evidence>
<dbReference type="AlphaFoldDB" id="A0A9J5YKU0"/>
<dbReference type="Pfam" id="PF14111">
    <property type="entry name" value="DUF4283"/>
    <property type="match status" value="1"/>
</dbReference>
<name>A0A9J5YKU0_SOLCO</name>
<organism evidence="2 3">
    <name type="scientific">Solanum commersonii</name>
    <name type="common">Commerson's wild potato</name>
    <name type="synonym">Commerson's nightshade</name>
    <dbReference type="NCBI Taxonomy" id="4109"/>
    <lineage>
        <taxon>Eukaryota</taxon>
        <taxon>Viridiplantae</taxon>
        <taxon>Streptophyta</taxon>
        <taxon>Embryophyta</taxon>
        <taxon>Tracheophyta</taxon>
        <taxon>Spermatophyta</taxon>
        <taxon>Magnoliopsida</taxon>
        <taxon>eudicotyledons</taxon>
        <taxon>Gunneridae</taxon>
        <taxon>Pentapetalae</taxon>
        <taxon>asterids</taxon>
        <taxon>lamiids</taxon>
        <taxon>Solanales</taxon>
        <taxon>Solanaceae</taxon>
        <taxon>Solanoideae</taxon>
        <taxon>Solaneae</taxon>
        <taxon>Solanum</taxon>
    </lineage>
</organism>
<feature type="domain" description="DUF4283" evidence="1">
    <location>
        <begin position="2"/>
        <end position="75"/>
    </location>
</feature>
<keyword evidence="3" id="KW-1185">Reference proteome</keyword>
<dbReference type="OrthoDB" id="1939300at2759"/>
<accession>A0A9J5YKU0</accession>